<dbReference type="PhylomeDB" id="A0A060T7V0"/>
<organism evidence="2">
    <name type="scientific">Blastobotrys adeninivorans</name>
    <name type="common">Yeast</name>
    <name type="synonym">Arxula adeninivorans</name>
    <dbReference type="NCBI Taxonomy" id="409370"/>
    <lineage>
        <taxon>Eukaryota</taxon>
        <taxon>Fungi</taxon>
        <taxon>Dikarya</taxon>
        <taxon>Ascomycota</taxon>
        <taxon>Saccharomycotina</taxon>
        <taxon>Dipodascomycetes</taxon>
        <taxon>Dipodascales</taxon>
        <taxon>Trichomonascaceae</taxon>
        <taxon>Blastobotrys</taxon>
    </lineage>
</organism>
<evidence type="ECO:0000313" key="2">
    <source>
        <dbReference type="EMBL" id="CDP37043.1"/>
    </source>
</evidence>
<dbReference type="GO" id="GO:0002100">
    <property type="term" value="P:tRNA wobble adenosine to inosine editing"/>
    <property type="evidence" value="ECO:0007669"/>
    <property type="project" value="InterPro"/>
</dbReference>
<sequence>MFDQFWRTQFVRSWSSHRVHRLSVSTVFFMHPDLVAQTVFEAYKRLPGKGKPHIRSNGKPEWTVLAGIVVKIEDEDPVCVALATGLKALPDAQLSKANGSVLHDMHAEIMSIRALNVYLLDECIKALDDKSSIVEHLPDDSAWARPFSIKDGVEFHLYVSEPPCGDASLAALANAADEVWSSPVEHIGSAGVVRGRAHFFHSGLVRTKPGRRDSPMTLSKSCTDKLTLRQTVSLLSGPVAKVLSPHNAYLSSLVLPSFYSEDDTTRAFQLRLESMPCTTSYGPYTPKLFKVVGTDEQFESAKRSDHMPCPNGIAYVLNRPPEAILGGVKMGAKPFTGKGTSMLSRRSIAHSVHELAASIRLDLPQSYSDLKYDSDRDCMKQELYRTLGGWISTSPDDFSL</sequence>
<feature type="domain" description="A to I editase" evidence="1">
    <location>
        <begin position="81"/>
        <end position="291"/>
    </location>
</feature>
<protein>
    <submittedName>
        <fullName evidence="2">ARAD1D02420p</fullName>
    </submittedName>
</protein>
<name>A0A060T7V0_BLAAD</name>
<dbReference type="PANTHER" id="PTHR47803:SF1">
    <property type="entry name" value="TRNA-SPECIFIC ADENOSINE DEAMINASE 1"/>
    <property type="match status" value="1"/>
</dbReference>
<dbReference type="SMART" id="SM00552">
    <property type="entry name" value="ADEAMc"/>
    <property type="match status" value="1"/>
</dbReference>
<dbReference type="AlphaFoldDB" id="A0A060T7V0"/>
<dbReference type="EMBL" id="HG937694">
    <property type="protein sequence ID" value="CDP37043.1"/>
    <property type="molecule type" value="Genomic_DNA"/>
</dbReference>
<proteinExistence type="predicted"/>
<dbReference type="InterPro" id="IPR042935">
    <property type="entry name" value="Tad1"/>
</dbReference>
<evidence type="ECO:0000259" key="1">
    <source>
        <dbReference type="PROSITE" id="PS50141"/>
    </source>
</evidence>
<dbReference type="PANTHER" id="PTHR47803">
    <property type="entry name" value="TRNA-SPECIFIC ADENOSINE DEAMINASE 1"/>
    <property type="match status" value="1"/>
</dbReference>
<dbReference type="Pfam" id="PF02137">
    <property type="entry name" value="A_deamin"/>
    <property type="match status" value="1"/>
</dbReference>
<dbReference type="InterPro" id="IPR002466">
    <property type="entry name" value="A_deamin"/>
</dbReference>
<dbReference type="PROSITE" id="PS50141">
    <property type="entry name" value="A_DEAMIN_EDITASE"/>
    <property type="match status" value="1"/>
</dbReference>
<dbReference type="GO" id="GO:0003723">
    <property type="term" value="F:RNA binding"/>
    <property type="evidence" value="ECO:0007669"/>
    <property type="project" value="InterPro"/>
</dbReference>
<gene>
    <name evidence="2" type="ORF">GNLVRS02_ARAD1D02420g</name>
</gene>
<reference evidence="2" key="2">
    <citation type="submission" date="2014-06" db="EMBL/GenBank/DDBJ databases">
        <title>The complete genome of Blastobotrys (Arxula) adeninivorans LS3 - a yeast of biotechnological interest.</title>
        <authorList>
            <person name="Kunze G."/>
            <person name="Gaillardin C."/>
            <person name="Czernicka M."/>
            <person name="Durrens P."/>
            <person name="Martin T."/>
            <person name="Boer E."/>
            <person name="Gabaldon T."/>
            <person name="Cruz J."/>
            <person name="Talla E."/>
            <person name="Marck C."/>
            <person name="Goffeau A."/>
            <person name="Barbe V."/>
            <person name="Baret P."/>
            <person name="Baronian K."/>
            <person name="Beier S."/>
            <person name="Bleykasten C."/>
            <person name="Bode R."/>
            <person name="Casaregola S."/>
            <person name="Despons L."/>
            <person name="Fairhead C."/>
            <person name="Giersberg M."/>
            <person name="Gierski P."/>
            <person name="Hahnel U."/>
            <person name="Hartmann A."/>
            <person name="Jankowska D."/>
            <person name="Jubin C."/>
            <person name="Jung P."/>
            <person name="Lafontaine I."/>
            <person name="Leh-Louis V."/>
            <person name="Lemaire M."/>
            <person name="Marcet-Houben M."/>
            <person name="Mascher M."/>
            <person name="Morel G."/>
            <person name="Richard G.-F."/>
            <person name="Riechen J."/>
            <person name="Sacerdot C."/>
            <person name="Sarkar A."/>
            <person name="Savel G."/>
            <person name="Schacherer J."/>
            <person name="Sherman D."/>
            <person name="Straub M.-L."/>
            <person name="Stein N."/>
            <person name="Thierry A."/>
            <person name="Trautwein-Schult A."/>
            <person name="Westhof E."/>
            <person name="Worch S."/>
            <person name="Dujon B."/>
            <person name="Souciet J.-L."/>
            <person name="Wincker P."/>
            <person name="Scholz U."/>
            <person name="Neuveglise N."/>
        </authorList>
    </citation>
    <scope>NUCLEOTIDE SEQUENCE</scope>
    <source>
        <strain evidence="2">LS3</strain>
    </source>
</reference>
<reference evidence="2" key="1">
    <citation type="submission" date="2014-02" db="EMBL/GenBank/DDBJ databases">
        <authorList>
            <person name="Genoscope - CEA"/>
        </authorList>
    </citation>
    <scope>NUCLEOTIDE SEQUENCE</scope>
    <source>
        <strain evidence="2">LS3</strain>
    </source>
</reference>
<accession>A0A060T7V0</accession>
<dbReference type="GO" id="GO:0043829">
    <property type="term" value="F:tRNA-specific adenosine-37 deaminase activity"/>
    <property type="evidence" value="ECO:0007669"/>
    <property type="project" value="TreeGrafter"/>
</dbReference>